<proteinExistence type="predicted"/>
<dbReference type="KEGG" id="llu:AKJ09_05526"/>
<accession>A0A0K1PZE1</accession>
<evidence type="ECO:0000256" key="1">
    <source>
        <dbReference type="SAM" id="MobiDB-lite"/>
    </source>
</evidence>
<evidence type="ECO:0000313" key="3">
    <source>
        <dbReference type="Proteomes" id="UP000064967"/>
    </source>
</evidence>
<keyword evidence="3" id="KW-1185">Reference proteome</keyword>
<reference evidence="2 3" key="1">
    <citation type="submission" date="2015-08" db="EMBL/GenBank/DDBJ databases">
        <authorList>
            <person name="Babu N.S."/>
            <person name="Beckwith C.J."/>
            <person name="Beseler K.G."/>
            <person name="Brison A."/>
            <person name="Carone J.V."/>
            <person name="Caskin T.P."/>
            <person name="Diamond M."/>
            <person name="Durham M.E."/>
            <person name="Foxe J.M."/>
            <person name="Go M."/>
            <person name="Henderson B.A."/>
            <person name="Jones I.B."/>
            <person name="McGettigan J.A."/>
            <person name="Micheletti S.J."/>
            <person name="Nasrallah M.E."/>
            <person name="Ortiz D."/>
            <person name="Piller C.R."/>
            <person name="Privatt S.R."/>
            <person name="Schneider S.L."/>
            <person name="Sharp S."/>
            <person name="Smith T.C."/>
            <person name="Stanton J.D."/>
            <person name="Ullery H.E."/>
            <person name="Wilson R.J."/>
            <person name="Serrano M.G."/>
            <person name="Buck G."/>
            <person name="Lee V."/>
            <person name="Wang Y."/>
            <person name="Carvalho R."/>
            <person name="Voegtly L."/>
            <person name="Shi R."/>
            <person name="Duckworth R."/>
            <person name="Johnson A."/>
            <person name="Loviza R."/>
            <person name="Walstead R."/>
            <person name="Shah Z."/>
            <person name="Kiflezghi M."/>
            <person name="Wade K."/>
            <person name="Ball S.L."/>
            <person name="Bradley K.W."/>
            <person name="Asai D.J."/>
            <person name="Bowman C.A."/>
            <person name="Russell D.A."/>
            <person name="Pope W.H."/>
            <person name="Jacobs-Sera D."/>
            <person name="Hendrix R.W."/>
            <person name="Hatfull G.F."/>
        </authorList>
    </citation>
    <scope>NUCLEOTIDE SEQUENCE [LARGE SCALE GENOMIC DNA]</scope>
    <source>
        <strain evidence="2 3">DSM 27648</strain>
    </source>
</reference>
<feature type="region of interest" description="Disordered" evidence="1">
    <location>
        <begin position="134"/>
        <end position="177"/>
    </location>
</feature>
<name>A0A0K1PZE1_9BACT</name>
<dbReference type="RefSeq" id="WP_169927847.1">
    <property type="nucleotide sequence ID" value="NZ_CP012333.1"/>
</dbReference>
<sequence length="354" mass="37875">MFRALLAWIVAYSADVRVAHAQEQAAGNEHPVRFALTLEGEGNPLESCGGAQAVRDAVEHRLRRTVFTDAASADRYFVVGGSRPTFGVDWTTRIVELDRHDQEVGRREVVVPGDECAKAVEAVAVVLSITIGPPRMVPGPVPGTERPSPPSPPPPPVVREEPRGFIGPPPPPVPAAPPHRWEAIPLLELEGGSGIQPGVSWGVGLGVQVRPPVPRVSLLARAQYWPNKSNHGTPEAEFDRLTGVLLGCYDVYRAGQLTLATCAGGEVGRLHADVPRVTRSSDQVLLVNLVGEVRLGYVFGRGPILVEPLVAANVAAVLQRDLFTFRNRDGQEATLLQPAPIAVQGAVGVAVHFF</sequence>
<gene>
    <name evidence="2" type="ORF">AKJ09_05526</name>
</gene>
<organism evidence="2 3">
    <name type="scientific">Labilithrix luteola</name>
    <dbReference type="NCBI Taxonomy" id="1391654"/>
    <lineage>
        <taxon>Bacteria</taxon>
        <taxon>Pseudomonadati</taxon>
        <taxon>Myxococcota</taxon>
        <taxon>Polyangia</taxon>
        <taxon>Polyangiales</taxon>
        <taxon>Labilitrichaceae</taxon>
        <taxon>Labilithrix</taxon>
    </lineage>
</organism>
<dbReference type="STRING" id="1391654.AKJ09_05526"/>
<feature type="compositionally biased region" description="Pro residues" evidence="1">
    <location>
        <begin position="135"/>
        <end position="157"/>
    </location>
</feature>
<protein>
    <submittedName>
        <fullName evidence="2">Uncharacterized protein</fullName>
    </submittedName>
</protein>
<dbReference type="Proteomes" id="UP000064967">
    <property type="component" value="Chromosome"/>
</dbReference>
<feature type="compositionally biased region" description="Pro residues" evidence="1">
    <location>
        <begin position="167"/>
        <end position="177"/>
    </location>
</feature>
<evidence type="ECO:0000313" key="2">
    <source>
        <dbReference type="EMBL" id="AKU98862.1"/>
    </source>
</evidence>
<dbReference type="AlphaFoldDB" id="A0A0K1PZE1"/>
<dbReference type="EMBL" id="CP012333">
    <property type="protein sequence ID" value="AKU98862.1"/>
    <property type="molecule type" value="Genomic_DNA"/>
</dbReference>